<evidence type="ECO:0000259" key="11">
    <source>
        <dbReference type="PROSITE" id="PS50109"/>
    </source>
</evidence>
<keyword evidence="7 12" id="KW-0067">ATP-binding</keyword>
<evidence type="ECO:0000313" key="12">
    <source>
        <dbReference type="EMBL" id="WXA97028.1"/>
    </source>
</evidence>
<dbReference type="Proteomes" id="UP001379533">
    <property type="component" value="Chromosome"/>
</dbReference>
<evidence type="ECO:0000256" key="8">
    <source>
        <dbReference type="ARBA" id="ARBA00023012"/>
    </source>
</evidence>
<keyword evidence="5" id="KW-0547">Nucleotide-binding</keyword>
<dbReference type="EC" id="2.7.13.3" evidence="2"/>
<evidence type="ECO:0000256" key="5">
    <source>
        <dbReference type="ARBA" id="ARBA00022741"/>
    </source>
</evidence>
<dbReference type="GO" id="GO:0005524">
    <property type="term" value="F:ATP binding"/>
    <property type="evidence" value="ECO:0007669"/>
    <property type="project" value="UniProtKB-KW"/>
</dbReference>
<keyword evidence="4" id="KW-0808">Transferase</keyword>
<keyword evidence="3" id="KW-0597">Phosphoprotein</keyword>
<keyword evidence="10" id="KW-1133">Transmembrane helix</keyword>
<evidence type="ECO:0000256" key="10">
    <source>
        <dbReference type="SAM" id="Phobius"/>
    </source>
</evidence>
<reference evidence="12 13" key="1">
    <citation type="submission" date="2021-12" db="EMBL/GenBank/DDBJ databases">
        <title>Discovery of the Pendulisporaceae a myxobacterial family with distinct sporulation behavior and unique specialized metabolism.</title>
        <authorList>
            <person name="Garcia R."/>
            <person name="Popoff A."/>
            <person name="Bader C.D."/>
            <person name="Loehr J."/>
            <person name="Walesch S."/>
            <person name="Walt C."/>
            <person name="Boldt J."/>
            <person name="Bunk B."/>
            <person name="Haeckl F.J.F.P.J."/>
            <person name="Gunesch A.P."/>
            <person name="Birkelbach J."/>
            <person name="Nuebel U."/>
            <person name="Pietschmann T."/>
            <person name="Bach T."/>
            <person name="Mueller R."/>
        </authorList>
    </citation>
    <scope>NUCLEOTIDE SEQUENCE [LARGE SCALE GENOMIC DNA]</scope>
    <source>
        <strain evidence="12 13">MSr12523</strain>
    </source>
</reference>
<comment type="catalytic activity">
    <reaction evidence="1">
        <text>ATP + protein L-histidine = ADP + protein N-phospho-L-histidine.</text>
        <dbReference type="EC" id="2.7.13.3"/>
    </reaction>
</comment>
<evidence type="ECO:0000256" key="6">
    <source>
        <dbReference type="ARBA" id="ARBA00022777"/>
    </source>
</evidence>
<dbReference type="InterPro" id="IPR005467">
    <property type="entry name" value="His_kinase_dom"/>
</dbReference>
<dbReference type="Gene3D" id="3.30.565.10">
    <property type="entry name" value="Histidine kinase-like ATPase, C-terminal domain"/>
    <property type="match status" value="1"/>
</dbReference>
<keyword evidence="8" id="KW-0902">Two-component regulatory system</keyword>
<dbReference type="PRINTS" id="PR00344">
    <property type="entry name" value="BCTRLSENSOR"/>
</dbReference>
<evidence type="ECO:0000313" key="13">
    <source>
        <dbReference type="Proteomes" id="UP001379533"/>
    </source>
</evidence>
<evidence type="ECO:0000256" key="1">
    <source>
        <dbReference type="ARBA" id="ARBA00000085"/>
    </source>
</evidence>
<evidence type="ECO:0000256" key="4">
    <source>
        <dbReference type="ARBA" id="ARBA00022679"/>
    </source>
</evidence>
<proteinExistence type="predicted"/>
<dbReference type="InterPro" id="IPR036890">
    <property type="entry name" value="HATPase_C_sf"/>
</dbReference>
<protein>
    <recommendedName>
        <fullName evidence="2">histidine kinase</fullName>
        <ecNumber evidence="2">2.7.13.3</ecNumber>
    </recommendedName>
</protein>
<evidence type="ECO:0000256" key="3">
    <source>
        <dbReference type="ARBA" id="ARBA00022553"/>
    </source>
</evidence>
<dbReference type="SUPFAM" id="SSF55874">
    <property type="entry name" value="ATPase domain of HSP90 chaperone/DNA topoisomerase II/histidine kinase"/>
    <property type="match status" value="1"/>
</dbReference>
<dbReference type="Gene3D" id="1.10.287.130">
    <property type="match status" value="1"/>
</dbReference>
<dbReference type="CDD" id="cd00075">
    <property type="entry name" value="HATPase"/>
    <property type="match status" value="1"/>
</dbReference>
<dbReference type="SUPFAM" id="SSF47384">
    <property type="entry name" value="Homodimeric domain of signal transducing histidine kinase"/>
    <property type="match status" value="1"/>
</dbReference>
<keyword evidence="13" id="KW-1185">Reference proteome</keyword>
<feature type="transmembrane region" description="Helical" evidence="10">
    <location>
        <begin position="143"/>
        <end position="162"/>
    </location>
</feature>
<feature type="domain" description="Histidine kinase" evidence="11">
    <location>
        <begin position="203"/>
        <end position="412"/>
    </location>
</feature>
<dbReference type="InterPro" id="IPR003661">
    <property type="entry name" value="HisK_dim/P_dom"/>
</dbReference>
<dbReference type="InterPro" id="IPR003594">
    <property type="entry name" value="HATPase_dom"/>
</dbReference>
<keyword evidence="10" id="KW-0812">Transmembrane</keyword>
<dbReference type="InterPro" id="IPR004358">
    <property type="entry name" value="Sig_transdc_His_kin-like_C"/>
</dbReference>
<feature type="region of interest" description="Disordered" evidence="9">
    <location>
        <begin position="393"/>
        <end position="416"/>
    </location>
</feature>
<dbReference type="PROSITE" id="PS50109">
    <property type="entry name" value="HIS_KIN"/>
    <property type="match status" value="1"/>
</dbReference>
<organism evidence="12 13">
    <name type="scientific">Pendulispora brunnea</name>
    <dbReference type="NCBI Taxonomy" id="2905690"/>
    <lineage>
        <taxon>Bacteria</taxon>
        <taxon>Pseudomonadati</taxon>
        <taxon>Myxococcota</taxon>
        <taxon>Myxococcia</taxon>
        <taxon>Myxococcales</taxon>
        <taxon>Sorangiineae</taxon>
        <taxon>Pendulisporaceae</taxon>
        <taxon>Pendulispora</taxon>
    </lineage>
</organism>
<dbReference type="EMBL" id="CP089982">
    <property type="protein sequence ID" value="WXA97028.1"/>
    <property type="molecule type" value="Genomic_DNA"/>
</dbReference>
<evidence type="ECO:0000256" key="2">
    <source>
        <dbReference type="ARBA" id="ARBA00012438"/>
    </source>
</evidence>
<sequence>MIAAISLVTALAYWDERKESAAMLTDFAQEPLALADALSASPDNLTGAIHAVERPHAVRVFIAKPGIEGLVASDGSVVRSKALEGAHGAVRLTRPEAADLGLPARTALAGVRTFETAGQRWTVAVVATARAFRDREVRGQWRLVLGVLVASGLVLAFGGLAMRTQRKELELSHQLAVTTLRNERDERLVRADKLATMGALATGIAHEVSTPLGVIVGRAEQLLPKQSDDRARRAVESILQQTERIDAVIRGFLSLARGAEPSLAHREAAAVARTAVELVEHRFEKAEVRLTIDIPPDLPKIACDARLFEQVLVNLLLNACDACERDGTVHLAVRRREHDVDFTVTDDGVGIPADAAERATEPFFTTKPEGKGTGLGLAIANEIVKHHRGSLTLRPRADGRGTQASVSLPIAGDDHA</sequence>
<dbReference type="Pfam" id="PF00512">
    <property type="entry name" value="HisKA"/>
    <property type="match status" value="1"/>
</dbReference>
<dbReference type="PANTHER" id="PTHR43065:SF10">
    <property type="entry name" value="PEROXIDE STRESS-ACTIVATED HISTIDINE KINASE MAK3"/>
    <property type="match status" value="1"/>
</dbReference>
<keyword evidence="6" id="KW-0418">Kinase</keyword>
<dbReference type="RefSeq" id="WP_394847644.1">
    <property type="nucleotide sequence ID" value="NZ_CP089982.1"/>
</dbReference>
<dbReference type="Pfam" id="PF02518">
    <property type="entry name" value="HATPase_c"/>
    <property type="match status" value="1"/>
</dbReference>
<gene>
    <name evidence="12" type="ORF">LZC95_09295</name>
</gene>
<accession>A0ABZ2KI80</accession>
<dbReference type="CDD" id="cd00082">
    <property type="entry name" value="HisKA"/>
    <property type="match status" value="1"/>
</dbReference>
<dbReference type="PANTHER" id="PTHR43065">
    <property type="entry name" value="SENSOR HISTIDINE KINASE"/>
    <property type="match status" value="1"/>
</dbReference>
<name>A0ABZ2KI80_9BACT</name>
<dbReference type="InterPro" id="IPR036097">
    <property type="entry name" value="HisK_dim/P_sf"/>
</dbReference>
<evidence type="ECO:0000256" key="9">
    <source>
        <dbReference type="SAM" id="MobiDB-lite"/>
    </source>
</evidence>
<evidence type="ECO:0000256" key="7">
    <source>
        <dbReference type="ARBA" id="ARBA00022840"/>
    </source>
</evidence>
<dbReference type="SMART" id="SM00387">
    <property type="entry name" value="HATPase_c"/>
    <property type="match status" value="1"/>
</dbReference>
<dbReference type="SMART" id="SM00388">
    <property type="entry name" value="HisKA"/>
    <property type="match status" value="1"/>
</dbReference>
<keyword evidence="10" id="KW-0472">Membrane</keyword>